<feature type="domain" description="HAM1-like N-terminal" evidence="3">
    <location>
        <begin position="213"/>
        <end position="545"/>
    </location>
</feature>
<evidence type="ECO:0000313" key="4">
    <source>
        <dbReference type="EMBL" id="KAF7305488.1"/>
    </source>
</evidence>
<dbReference type="Proteomes" id="UP000613580">
    <property type="component" value="Unassembled WGS sequence"/>
</dbReference>
<evidence type="ECO:0000256" key="1">
    <source>
        <dbReference type="SAM" id="MobiDB-lite"/>
    </source>
</evidence>
<dbReference type="PANTHER" id="PTHR31138">
    <property type="entry name" value="CHROMOSOME 19, WHOLE GENOME SHOTGUN SEQUENCE"/>
    <property type="match status" value="1"/>
</dbReference>
<dbReference type="EMBL" id="JACAZE010000010">
    <property type="protein sequence ID" value="KAF7305488.1"/>
    <property type="molecule type" value="Genomic_DNA"/>
</dbReference>
<dbReference type="OrthoDB" id="19394at2759"/>
<reference evidence="4" key="1">
    <citation type="submission" date="2020-05" db="EMBL/GenBank/DDBJ databases">
        <title>Mycena genomes resolve the evolution of fungal bioluminescence.</title>
        <authorList>
            <person name="Tsai I.J."/>
        </authorList>
    </citation>
    <scope>NUCLEOTIDE SEQUENCE</scope>
    <source>
        <strain evidence="4">110903Hualien_Pintung</strain>
    </source>
</reference>
<dbReference type="Pfam" id="PF14613">
    <property type="entry name" value="HAM1_C"/>
    <property type="match status" value="1"/>
</dbReference>
<keyword evidence="5" id="KW-1185">Reference proteome</keyword>
<feature type="region of interest" description="Disordered" evidence="1">
    <location>
        <begin position="697"/>
        <end position="767"/>
    </location>
</feature>
<evidence type="ECO:0000259" key="2">
    <source>
        <dbReference type="Pfam" id="PF14613"/>
    </source>
</evidence>
<name>A0A8H6STE9_MYCCL</name>
<sequence>MDKITSFTAALHAGKLPSTAQASAFIDWIMASVIPADHDHALSEQGRILADDIRRIIQSYKVLGARKNGDDILQEALWSLSKTNIDVAAVSTDGTNQLVDRKETSSDLDSVRSSVETLLSIFWQSISSERDFLLSDFASFVFLALADASEALEERAGRTKEQLLAIEGDLQREKKQLEVFSENRLDAVKDTAETAAQDTTDQATTHLWNAYWKVCKRVQQDPEYRASLTTLFKTAHKWINVALGAPADESFSLNTFIEDQSPDQHIHKALDSVFMLLDRLVEPRSSVDSVLSATNRFVSAVRGDSDVRAWEDEYFEHNQRSIDDPEYPNSDEARATRRDLRERGNAIIDIDTNAGRAWAQLKETLRAFFNALASDEDVRDVRNAYFILGEDVQLGLVRAGTRADLGIKAVLGQATWFWRDLFTAYAPRLLRRIKDVRVPRTEYVDNELELVLENLDISSFELDPTHIFVRNITEVDVHTSKTTNNTDASSGAATHIRLQAVQLALKDVSFYYKDKDAKIPANNHYTGLLTMTLPPQGIDVDIRVRLIPDAKTREATCSYHVIEHLDVHIADSCKIDVHESNHSILLSLFRPLFNKRFRQAVARSLSEHLRLAMDWMGGVAWDVGRRTEVLRDAGVRGGPALVGAVWSEMRRLLGELRVVDRMRATGTGINIVLAVPRSDEDEDAKLALGVEPQVLGGEKRGPVGAGSESLSVPVDEQVNAKDTEQGPGARGVVGQRKEHLRSFQRAVEEKAREEKKKDGWQSSAFDL</sequence>
<organism evidence="4 5">
    <name type="scientific">Mycena chlorophos</name>
    <name type="common">Agaric fungus</name>
    <name type="synonym">Agaricus chlorophos</name>
    <dbReference type="NCBI Taxonomy" id="658473"/>
    <lineage>
        <taxon>Eukaryota</taxon>
        <taxon>Fungi</taxon>
        <taxon>Dikarya</taxon>
        <taxon>Basidiomycota</taxon>
        <taxon>Agaricomycotina</taxon>
        <taxon>Agaricomycetes</taxon>
        <taxon>Agaricomycetidae</taxon>
        <taxon>Agaricales</taxon>
        <taxon>Marasmiineae</taxon>
        <taxon>Mycenaceae</taxon>
        <taxon>Mycena</taxon>
    </lineage>
</organism>
<gene>
    <name evidence="4" type="ORF">HMN09_00801600</name>
</gene>
<accession>A0A8H6STE9</accession>
<feature type="domain" description="HAM1-like C-terminal" evidence="2">
    <location>
        <begin position="571"/>
        <end position="631"/>
    </location>
</feature>
<dbReference type="AlphaFoldDB" id="A0A8H6STE9"/>
<evidence type="ECO:0000259" key="3">
    <source>
        <dbReference type="Pfam" id="PF19343"/>
    </source>
</evidence>
<proteinExistence type="predicted"/>
<dbReference type="InterPro" id="IPR045967">
    <property type="entry name" value="HAM1-like_N"/>
</dbReference>
<dbReference type="InterPro" id="IPR027842">
    <property type="entry name" value="HAM1-like_C"/>
</dbReference>
<feature type="compositionally biased region" description="Basic and acidic residues" evidence="1">
    <location>
        <begin position="735"/>
        <end position="759"/>
    </location>
</feature>
<protein>
    <submittedName>
        <fullName evidence="4">Uncharacterized protein</fullName>
    </submittedName>
</protein>
<feature type="domain" description="HAM1-like N-terminal" evidence="3">
    <location>
        <begin position="8"/>
        <end position="195"/>
    </location>
</feature>
<dbReference type="Pfam" id="PF19343">
    <property type="entry name" value="HAM1_N"/>
    <property type="match status" value="2"/>
</dbReference>
<comment type="caution">
    <text evidence="4">The sequence shown here is derived from an EMBL/GenBank/DDBJ whole genome shotgun (WGS) entry which is preliminary data.</text>
</comment>
<evidence type="ECO:0000313" key="5">
    <source>
        <dbReference type="Proteomes" id="UP000613580"/>
    </source>
</evidence>
<dbReference type="PANTHER" id="PTHR31138:SF1">
    <property type="entry name" value="PDZ DOMAIN-CONTAINING PROTEIN"/>
    <property type="match status" value="1"/>
</dbReference>